<dbReference type="PANTHER" id="PTHR34524:SF6">
    <property type="entry name" value="CALCYPHOSINE LIKE"/>
    <property type="match status" value="1"/>
</dbReference>
<feature type="domain" description="EF-hand" evidence="5">
    <location>
        <begin position="184"/>
        <end position="219"/>
    </location>
</feature>
<dbReference type="EMBL" id="JTDE01020823">
    <property type="protein sequence ID" value="KAF7233763.1"/>
    <property type="molecule type" value="Genomic_DNA"/>
</dbReference>
<evidence type="ECO:0000256" key="2">
    <source>
        <dbReference type="ARBA" id="ARBA00022737"/>
    </source>
</evidence>
<evidence type="ECO:0000313" key="6">
    <source>
        <dbReference type="EMBL" id="KAF7233763.1"/>
    </source>
</evidence>
<reference evidence="6" key="1">
    <citation type="submission" date="2019-07" db="EMBL/GenBank/DDBJ databases">
        <title>Annotation for the trematode Paragonimus miyazaki's.</title>
        <authorList>
            <person name="Choi Y.-J."/>
        </authorList>
    </citation>
    <scope>NUCLEOTIDE SEQUENCE</scope>
    <source>
        <strain evidence="6">Japan</strain>
    </source>
</reference>
<evidence type="ECO:0000259" key="5">
    <source>
        <dbReference type="PROSITE" id="PS50222"/>
    </source>
</evidence>
<evidence type="ECO:0000256" key="3">
    <source>
        <dbReference type="ARBA" id="ARBA00022837"/>
    </source>
</evidence>
<dbReference type="AlphaFoldDB" id="A0A8S9YF14"/>
<dbReference type="InterPro" id="IPR011992">
    <property type="entry name" value="EF-hand-dom_pair"/>
</dbReference>
<dbReference type="PROSITE" id="PS50222">
    <property type="entry name" value="EF_HAND_2"/>
    <property type="match status" value="3"/>
</dbReference>
<feature type="domain" description="EF-hand" evidence="5">
    <location>
        <begin position="111"/>
        <end position="146"/>
    </location>
</feature>
<comment type="caution">
    <text evidence="6">The sequence shown here is derived from an EMBL/GenBank/DDBJ whole genome shotgun (WGS) entry which is preliminary data.</text>
</comment>
<dbReference type="FunFam" id="1.10.238.10:FF:000178">
    <property type="entry name" value="Calmodulin-2 A"/>
    <property type="match status" value="1"/>
</dbReference>
<evidence type="ECO:0000256" key="4">
    <source>
        <dbReference type="SAM" id="MobiDB-lite"/>
    </source>
</evidence>
<dbReference type="Proteomes" id="UP000822476">
    <property type="component" value="Unassembled WGS sequence"/>
</dbReference>
<dbReference type="Gene3D" id="1.10.238.10">
    <property type="entry name" value="EF-hand"/>
    <property type="match status" value="1"/>
</dbReference>
<dbReference type="PROSITE" id="PS00018">
    <property type="entry name" value="EF_HAND_1"/>
    <property type="match status" value="2"/>
</dbReference>
<dbReference type="GO" id="GO:0005509">
    <property type="term" value="F:calcium ion binding"/>
    <property type="evidence" value="ECO:0007669"/>
    <property type="project" value="InterPro"/>
</dbReference>
<sequence length="263" mass="29925">MEQVKSDEITNPSFPTSKHSEPASMDSTHWKHILPRDSIMNENANDTSTRKESLTEDDEPTTTEIALKNMFRNEQVDSARRKISRRISRNSRRWSVVKRQILTNKHQLTVNELKGLRELFDLIDSDRDGSVNAGEILMVMRATNQSLTEAELNDLMTELDVDLTGTLSFDELCIFVGHRIGGHKLQLVADEFLHTLDQDGDGRLSVSEVQHILQHFDAFVNNEHVQEIFQALKTTQAQYINLSELTRLINPSGGELDLTSLLE</sequence>
<dbReference type="Pfam" id="PF13202">
    <property type="entry name" value="EF-hand_5"/>
    <property type="match status" value="1"/>
</dbReference>
<keyword evidence="2" id="KW-0677">Repeat</keyword>
<organism evidence="6 7">
    <name type="scientific">Paragonimus skrjabini miyazakii</name>
    <dbReference type="NCBI Taxonomy" id="59628"/>
    <lineage>
        <taxon>Eukaryota</taxon>
        <taxon>Metazoa</taxon>
        <taxon>Spiralia</taxon>
        <taxon>Lophotrochozoa</taxon>
        <taxon>Platyhelminthes</taxon>
        <taxon>Trematoda</taxon>
        <taxon>Digenea</taxon>
        <taxon>Plagiorchiida</taxon>
        <taxon>Troglotremata</taxon>
        <taxon>Troglotrematidae</taxon>
        <taxon>Paragonimus</taxon>
    </lineage>
</organism>
<dbReference type="SMART" id="SM00054">
    <property type="entry name" value="EFh"/>
    <property type="match status" value="3"/>
</dbReference>
<keyword evidence="7" id="KW-1185">Reference proteome</keyword>
<dbReference type="CDD" id="cd00051">
    <property type="entry name" value="EFh"/>
    <property type="match status" value="1"/>
</dbReference>
<dbReference type="PANTHER" id="PTHR34524">
    <property type="entry name" value="CALCYPHOSIN"/>
    <property type="match status" value="1"/>
</dbReference>
<feature type="region of interest" description="Disordered" evidence="4">
    <location>
        <begin position="1"/>
        <end position="60"/>
    </location>
</feature>
<feature type="domain" description="EF-hand" evidence="5">
    <location>
        <begin position="147"/>
        <end position="182"/>
    </location>
</feature>
<gene>
    <name evidence="6" type="ORF">EG68_12392</name>
</gene>
<dbReference type="OrthoDB" id="26525at2759"/>
<proteinExistence type="predicted"/>
<protein>
    <recommendedName>
        <fullName evidence="5">EF-hand domain-containing protein</fullName>
    </recommendedName>
</protein>
<name>A0A8S9YF14_9TREM</name>
<dbReference type="GO" id="GO:0043226">
    <property type="term" value="C:organelle"/>
    <property type="evidence" value="ECO:0007669"/>
    <property type="project" value="UniProtKB-ARBA"/>
</dbReference>
<dbReference type="SUPFAM" id="SSF47473">
    <property type="entry name" value="EF-hand"/>
    <property type="match status" value="1"/>
</dbReference>
<accession>A0A8S9YF14</accession>
<keyword evidence="1" id="KW-0479">Metal-binding</keyword>
<dbReference type="InterPro" id="IPR018247">
    <property type="entry name" value="EF_Hand_1_Ca_BS"/>
</dbReference>
<evidence type="ECO:0000256" key="1">
    <source>
        <dbReference type="ARBA" id="ARBA00022723"/>
    </source>
</evidence>
<dbReference type="InterPro" id="IPR002048">
    <property type="entry name" value="EF_hand_dom"/>
</dbReference>
<dbReference type="Pfam" id="PF13499">
    <property type="entry name" value="EF-hand_7"/>
    <property type="match status" value="1"/>
</dbReference>
<evidence type="ECO:0000313" key="7">
    <source>
        <dbReference type="Proteomes" id="UP000822476"/>
    </source>
</evidence>
<dbReference type="InterPro" id="IPR051581">
    <property type="entry name" value="Ca-bind"/>
</dbReference>
<keyword evidence="3" id="KW-0106">Calcium</keyword>